<evidence type="ECO:0000313" key="1">
    <source>
        <dbReference type="EMBL" id="TCO27091.1"/>
    </source>
</evidence>
<organism evidence="1 2">
    <name type="scientific">Pedobacter psychrotolerans</name>
    <dbReference type="NCBI Taxonomy" id="1843235"/>
    <lineage>
        <taxon>Bacteria</taxon>
        <taxon>Pseudomonadati</taxon>
        <taxon>Bacteroidota</taxon>
        <taxon>Sphingobacteriia</taxon>
        <taxon>Sphingobacteriales</taxon>
        <taxon>Sphingobacteriaceae</taxon>
        <taxon>Pedobacter</taxon>
    </lineage>
</organism>
<reference evidence="1 2" key="1">
    <citation type="submission" date="2019-03" db="EMBL/GenBank/DDBJ databases">
        <title>Genomic Encyclopedia of Type Strains, Phase IV (KMG-IV): sequencing the most valuable type-strain genomes for metagenomic binning, comparative biology and taxonomic classification.</title>
        <authorList>
            <person name="Goeker M."/>
        </authorList>
    </citation>
    <scope>NUCLEOTIDE SEQUENCE [LARGE SCALE GENOMIC DNA]</scope>
    <source>
        <strain evidence="1 2">DSM 103236</strain>
    </source>
</reference>
<protein>
    <submittedName>
        <fullName evidence="1">Uncharacterized protein</fullName>
    </submittedName>
</protein>
<gene>
    <name evidence="1" type="ORF">EV200_103425</name>
</gene>
<dbReference type="AlphaFoldDB" id="A0A4R2HF31"/>
<accession>A0A4R2HF31</accession>
<proteinExistence type="predicted"/>
<comment type="caution">
    <text evidence="1">The sequence shown here is derived from an EMBL/GenBank/DDBJ whole genome shotgun (WGS) entry which is preliminary data.</text>
</comment>
<dbReference type="EMBL" id="SLWO01000003">
    <property type="protein sequence ID" value="TCO27091.1"/>
    <property type="molecule type" value="Genomic_DNA"/>
</dbReference>
<name>A0A4R2HF31_9SPHI</name>
<sequence>MQVAGPKSFYYFAMVVLETKLSFLLIHFDSLSVLLQLLMGSVDKIQAAHYFF</sequence>
<evidence type="ECO:0000313" key="2">
    <source>
        <dbReference type="Proteomes" id="UP000295684"/>
    </source>
</evidence>
<dbReference type="Proteomes" id="UP000295684">
    <property type="component" value="Unassembled WGS sequence"/>
</dbReference>